<dbReference type="SMART" id="SM00315">
    <property type="entry name" value="RGS"/>
    <property type="match status" value="1"/>
</dbReference>
<dbReference type="PANTHER" id="PTHR10845">
    <property type="entry name" value="REGULATOR OF G PROTEIN SIGNALING"/>
    <property type="match status" value="1"/>
</dbReference>
<dbReference type="Pfam" id="PF00615">
    <property type="entry name" value="RGS"/>
    <property type="match status" value="1"/>
</dbReference>
<evidence type="ECO:0000259" key="1">
    <source>
        <dbReference type="PROSITE" id="PS50132"/>
    </source>
</evidence>
<dbReference type="PROSITE" id="PS50132">
    <property type="entry name" value="RGS"/>
    <property type="match status" value="1"/>
</dbReference>
<dbReference type="PANTHER" id="PTHR10845:SF192">
    <property type="entry name" value="DOUBLE HIT, ISOFORM B"/>
    <property type="match status" value="1"/>
</dbReference>
<dbReference type="Gene3D" id="1.10.167.10">
    <property type="entry name" value="Regulator of G-protein Signalling 4, domain 2"/>
    <property type="match status" value="1"/>
</dbReference>
<name>A0AAW2Z6N6_9EUKA</name>
<protein>
    <submittedName>
        <fullName evidence="2">Regulator of G-protein signaling</fullName>
    </submittedName>
</protein>
<dbReference type="InterPro" id="IPR036305">
    <property type="entry name" value="RGS_sf"/>
</dbReference>
<dbReference type="EMBL" id="JAOPGA020001102">
    <property type="protein sequence ID" value="KAL0485079.1"/>
    <property type="molecule type" value="Genomic_DNA"/>
</dbReference>
<keyword evidence="3" id="KW-1185">Reference proteome</keyword>
<dbReference type="InterPro" id="IPR016137">
    <property type="entry name" value="RGS"/>
</dbReference>
<dbReference type="SUPFAM" id="SSF48097">
    <property type="entry name" value="Regulator of G-protein signaling, RGS"/>
    <property type="match status" value="1"/>
</dbReference>
<reference evidence="2 3" key="1">
    <citation type="submission" date="2024-03" db="EMBL/GenBank/DDBJ databases">
        <title>The Acrasis kona genome and developmental transcriptomes reveal deep origins of eukaryotic multicellular pathways.</title>
        <authorList>
            <person name="Sheikh S."/>
            <person name="Fu C.-J."/>
            <person name="Brown M.W."/>
            <person name="Baldauf S.L."/>
        </authorList>
    </citation>
    <scope>NUCLEOTIDE SEQUENCE [LARGE SCALE GENOMIC DNA]</scope>
    <source>
        <strain evidence="2 3">ATCC MYA-3509</strain>
    </source>
</reference>
<dbReference type="AlphaFoldDB" id="A0AAW2Z6N6"/>
<evidence type="ECO:0000313" key="3">
    <source>
        <dbReference type="Proteomes" id="UP001431209"/>
    </source>
</evidence>
<organism evidence="2 3">
    <name type="scientific">Acrasis kona</name>
    <dbReference type="NCBI Taxonomy" id="1008807"/>
    <lineage>
        <taxon>Eukaryota</taxon>
        <taxon>Discoba</taxon>
        <taxon>Heterolobosea</taxon>
        <taxon>Tetramitia</taxon>
        <taxon>Eutetramitia</taxon>
        <taxon>Acrasidae</taxon>
        <taxon>Acrasis</taxon>
    </lineage>
</organism>
<sequence length="421" mass="48466">MSSNSLLASTIGRHLSFESVFSDTSLCEQFIMYLKRSFNEDCLMFLRECRHLMTVQDPQELFSTVESICERYIKQGGSNEINISGSVRRGICGIVEKHKNSPDKVPNTLFDDVCFVVTRELKEDAFARYIRSKDFEDYVKKRRRSSSFVVRKQLCLSAQQILISKCVTDTDVKVILKLCEDSFIWEALQQTKKNEKEGAAYSYVSHKPAKTLDGNKVMLAKFTGIIPFSAEKTINAMMDVKWRKRFRDPGQTGDKFVGYHAFEPLNEHAVSLGFYTHKHILPIFKDIECTKMDSIVYDVRRQCYVWIAKSTTAYGIDADAKRDNQINFFYSTVVNHVSDNVCRYTSILQYYMGKFDNATVLKYGMKPAMNLVQDGMIKLLREAEKHEFAASDNTHRVDETLSDYLKKTNGGKTWDISDIRL</sequence>
<gene>
    <name evidence="2" type="ORF">AKO1_011832</name>
</gene>
<dbReference type="Proteomes" id="UP001431209">
    <property type="component" value="Unassembled WGS sequence"/>
</dbReference>
<accession>A0AAW2Z6N6</accession>
<dbReference type="InterPro" id="IPR044926">
    <property type="entry name" value="RGS_subdomain_2"/>
</dbReference>
<proteinExistence type="predicted"/>
<feature type="domain" description="RGS" evidence="1">
    <location>
        <begin position="16"/>
        <end position="139"/>
    </location>
</feature>
<comment type="caution">
    <text evidence="2">The sequence shown here is derived from an EMBL/GenBank/DDBJ whole genome shotgun (WGS) entry which is preliminary data.</text>
</comment>
<evidence type="ECO:0000313" key="2">
    <source>
        <dbReference type="EMBL" id="KAL0485079.1"/>
    </source>
</evidence>